<proteinExistence type="predicted"/>
<evidence type="ECO:0000256" key="1">
    <source>
        <dbReference type="SAM" id="MobiDB-lite"/>
    </source>
</evidence>
<comment type="caution">
    <text evidence="2">The sequence shown here is derived from an EMBL/GenBank/DDBJ whole genome shotgun (WGS) entry which is preliminary data.</text>
</comment>
<dbReference type="EMBL" id="JAACJK010000173">
    <property type="protein sequence ID" value="KAF5319836.1"/>
    <property type="molecule type" value="Genomic_DNA"/>
</dbReference>
<accession>A0A8H5BAS5</accession>
<reference evidence="2 3" key="1">
    <citation type="journal article" date="2020" name="ISME J.">
        <title>Uncovering the hidden diversity of litter-decomposition mechanisms in mushroom-forming fungi.</title>
        <authorList>
            <person name="Floudas D."/>
            <person name="Bentzer J."/>
            <person name="Ahren D."/>
            <person name="Johansson T."/>
            <person name="Persson P."/>
            <person name="Tunlid A."/>
        </authorList>
    </citation>
    <scope>NUCLEOTIDE SEQUENCE [LARGE SCALE GENOMIC DNA]</scope>
    <source>
        <strain evidence="2 3">CBS 175.51</strain>
    </source>
</reference>
<gene>
    <name evidence="2" type="ORF">D9611_012864</name>
</gene>
<feature type="compositionally biased region" description="Acidic residues" evidence="1">
    <location>
        <begin position="235"/>
        <end position="245"/>
    </location>
</feature>
<feature type="compositionally biased region" description="Basic and acidic residues" evidence="1">
    <location>
        <begin position="257"/>
        <end position="267"/>
    </location>
</feature>
<dbReference type="OrthoDB" id="3271097at2759"/>
<feature type="compositionally biased region" description="Basic residues" evidence="1">
    <location>
        <begin position="24"/>
        <end position="34"/>
    </location>
</feature>
<protein>
    <submittedName>
        <fullName evidence="2">Uncharacterized protein</fullName>
    </submittedName>
</protein>
<sequence length="374" mass="41704">MSKSKNSSQMSQRERLLDLAQGKPKSKSSSKHKAGSSATARPGRNPKLQKPDAKGKGRPRKTYSGNSQDASGSPAPSDDMAAENERLRARIAEYERKLSEEGKIVEILKPKGEAGRGGTRGYNLQSAMKLNTPEGNILYNTIVNSVHDAVATAKINKATPYKQINPEQTAKVTRLIRKAHPYMTTDRFPGNWPTLDILKGYLQNVRRGRNKAAKVVSQILDSLPTADEKSNDSDGAADDSVEDDDKPMKRKRRLRKRSPEPELSERKDDEDEDEDGLVLRKRARRETVALTNITNTQGIKSTKRRRVLVKTEDSDEDEDSENPAGDVATIFPLSQYRPWEKKLSDELFPENDIEDDIDHSNPEKPGSSSKSRLA</sequence>
<evidence type="ECO:0000313" key="3">
    <source>
        <dbReference type="Proteomes" id="UP000541558"/>
    </source>
</evidence>
<evidence type="ECO:0000313" key="2">
    <source>
        <dbReference type="EMBL" id="KAF5319836.1"/>
    </source>
</evidence>
<feature type="region of interest" description="Disordered" evidence="1">
    <location>
        <begin position="1"/>
        <end position="81"/>
    </location>
</feature>
<name>A0A8H5BAS5_9AGAR</name>
<organism evidence="2 3">
    <name type="scientific">Ephemerocybe angulata</name>
    <dbReference type="NCBI Taxonomy" id="980116"/>
    <lineage>
        <taxon>Eukaryota</taxon>
        <taxon>Fungi</taxon>
        <taxon>Dikarya</taxon>
        <taxon>Basidiomycota</taxon>
        <taxon>Agaricomycotina</taxon>
        <taxon>Agaricomycetes</taxon>
        <taxon>Agaricomycetidae</taxon>
        <taxon>Agaricales</taxon>
        <taxon>Agaricineae</taxon>
        <taxon>Psathyrellaceae</taxon>
        <taxon>Ephemerocybe</taxon>
    </lineage>
</organism>
<dbReference type="AlphaFoldDB" id="A0A8H5BAS5"/>
<feature type="compositionally biased region" description="Low complexity" evidence="1">
    <location>
        <begin position="1"/>
        <end position="11"/>
    </location>
</feature>
<dbReference type="Proteomes" id="UP000541558">
    <property type="component" value="Unassembled WGS sequence"/>
</dbReference>
<feature type="region of interest" description="Disordered" evidence="1">
    <location>
        <begin position="347"/>
        <end position="374"/>
    </location>
</feature>
<feature type="region of interest" description="Disordered" evidence="1">
    <location>
        <begin position="296"/>
        <end position="335"/>
    </location>
</feature>
<feature type="region of interest" description="Disordered" evidence="1">
    <location>
        <begin position="225"/>
        <end position="275"/>
    </location>
</feature>
<keyword evidence="3" id="KW-1185">Reference proteome</keyword>
<feature type="compositionally biased region" description="Acidic residues" evidence="1">
    <location>
        <begin position="347"/>
        <end position="357"/>
    </location>
</feature>